<sequence length="143" mass="16615">MVIEKAEGRDYDAAVEQAWESSFLLDRIMTISRYGHRLSGRIRNQSSWELTEAAKPEQPSESEDRRVVQYLLEFLELDSIERRFGELLDADLFQPSRLSIYLAYSYRISKRMAPKMRAILVHLMDYGDLDFPAIHPAAAPRGY</sequence>
<name>E4Y4E5_OIKDI</name>
<proteinExistence type="predicted"/>
<dbReference type="Proteomes" id="UP000011014">
    <property type="component" value="Unassembled WGS sequence"/>
</dbReference>
<organism evidence="1">
    <name type="scientific">Oikopleura dioica</name>
    <name type="common">Tunicate</name>
    <dbReference type="NCBI Taxonomy" id="34765"/>
    <lineage>
        <taxon>Eukaryota</taxon>
        <taxon>Metazoa</taxon>
        <taxon>Chordata</taxon>
        <taxon>Tunicata</taxon>
        <taxon>Appendicularia</taxon>
        <taxon>Copelata</taxon>
        <taxon>Oikopleuridae</taxon>
        <taxon>Oikopleura</taxon>
    </lineage>
</organism>
<dbReference type="AlphaFoldDB" id="E4Y4E5"/>
<protein>
    <submittedName>
        <fullName evidence="1">Uncharacterized protein</fullName>
    </submittedName>
</protein>
<evidence type="ECO:0000313" key="1">
    <source>
        <dbReference type="EMBL" id="CBY30543.1"/>
    </source>
</evidence>
<reference evidence="1" key="1">
    <citation type="journal article" date="2010" name="Science">
        <title>Plasticity of animal genome architecture unmasked by rapid evolution of a pelagic tunicate.</title>
        <authorList>
            <person name="Denoeud F."/>
            <person name="Henriet S."/>
            <person name="Mungpakdee S."/>
            <person name="Aury J.M."/>
            <person name="Da Silva C."/>
            <person name="Brinkmann H."/>
            <person name="Mikhaleva J."/>
            <person name="Olsen L.C."/>
            <person name="Jubin C."/>
            <person name="Canestro C."/>
            <person name="Bouquet J.M."/>
            <person name="Danks G."/>
            <person name="Poulain J."/>
            <person name="Campsteijn C."/>
            <person name="Adamski M."/>
            <person name="Cross I."/>
            <person name="Yadetie F."/>
            <person name="Muffato M."/>
            <person name="Louis A."/>
            <person name="Butcher S."/>
            <person name="Tsagkogeorga G."/>
            <person name="Konrad A."/>
            <person name="Singh S."/>
            <person name="Jensen M.F."/>
            <person name="Cong E.H."/>
            <person name="Eikeseth-Otteraa H."/>
            <person name="Noel B."/>
            <person name="Anthouard V."/>
            <person name="Porcel B.M."/>
            <person name="Kachouri-Lafond R."/>
            <person name="Nishino A."/>
            <person name="Ugolini M."/>
            <person name="Chourrout P."/>
            <person name="Nishida H."/>
            <person name="Aasland R."/>
            <person name="Huzurbazar S."/>
            <person name="Westhof E."/>
            <person name="Delsuc F."/>
            <person name="Lehrach H."/>
            <person name="Reinhardt R."/>
            <person name="Weissenbach J."/>
            <person name="Roy S.W."/>
            <person name="Artiguenave F."/>
            <person name="Postlethwait J.H."/>
            <person name="Manak J.R."/>
            <person name="Thompson E.M."/>
            <person name="Jaillon O."/>
            <person name="Du Pasquier L."/>
            <person name="Boudinot P."/>
            <person name="Liberles D.A."/>
            <person name="Volff J.N."/>
            <person name="Philippe H."/>
            <person name="Lenhard B."/>
            <person name="Roest Crollius H."/>
            <person name="Wincker P."/>
            <person name="Chourrout D."/>
        </authorList>
    </citation>
    <scope>NUCLEOTIDE SEQUENCE [LARGE SCALE GENOMIC DNA]</scope>
</reference>
<gene>
    <name evidence="1" type="ORF">GSOID_T00018415001</name>
</gene>
<dbReference type="EMBL" id="FN654278">
    <property type="protein sequence ID" value="CBY30543.1"/>
    <property type="molecule type" value="Genomic_DNA"/>
</dbReference>
<accession>E4Y4E5</accession>